<dbReference type="InterPro" id="IPR001611">
    <property type="entry name" value="Leu-rich_rpt"/>
</dbReference>
<feature type="region of interest" description="Disordered" evidence="3">
    <location>
        <begin position="330"/>
        <end position="350"/>
    </location>
</feature>
<dbReference type="GO" id="GO:0061499">
    <property type="term" value="C:outer plaque of mitotic spindle pole body"/>
    <property type="evidence" value="ECO:0007669"/>
    <property type="project" value="TreeGrafter"/>
</dbReference>
<feature type="compositionally biased region" description="Polar residues" evidence="3">
    <location>
        <begin position="1"/>
        <end position="29"/>
    </location>
</feature>
<evidence type="ECO:0000313" key="5">
    <source>
        <dbReference type="Proteomes" id="UP000605846"/>
    </source>
</evidence>
<dbReference type="GO" id="GO:0031028">
    <property type="term" value="P:septation initiation signaling"/>
    <property type="evidence" value="ECO:0007669"/>
    <property type="project" value="TreeGrafter"/>
</dbReference>
<dbReference type="SUPFAM" id="SSF52058">
    <property type="entry name" value="L domain-like"/>
    <property type="match status" value="1"/>
</dbReference>
<name>A0A8H7ESX4_9FUNG</name>
<feature type="compositionally biased region" description="Polar residues" evidence="3">
    <location>
        <begin position="177"/>
        <end position="188"/>
    </location>
</feature>
<evidence type="ECO:0000313" key="4">
    <source>
        <dbReference type="EMBL" id="KAF7728930.1"/>
    </source>
</evidence>
<accession>A0A8H7ESX4</accession>
<dbReference type="Proteomes" id="UP000605846">
    <property type="component" value="Unassembled WGS sequence"/>
</dbReference>
<gene>
    <name evidence="4" type="ORF">EC973_005325</name>
</gene>
<dbReference type="GO" id="GO:0035591">
    <property type="term" value="F:signaling adaptor activity"/>
    <property type="evidence" value="ECO:0007669"/>
    <property type="project" value="TreeGrafter"/>
</dbReference>
<protein>
    <recommendedName>
        <fullName evidence="6">L domain-like protein</fullName>
    </recommendedName>
</protein>
<dbReference type="InterPro" id="IPR032675">
    <property type="entry name" value="LRR_dom_sf"/>
</dbReference>
<keyword evidence="5" id="KW-1185">Reference proteome</keyword>
<dbReference type="Gene3D" id="3.80.10.10">
    <property type="entry name" value="Ribonuclease Inhibitor"/>
    <property type="match status" value="2"/>
</dbReference>
<keyword evidence="2" id="KW-0677">Repeat</keyword>
<evidence type="ECO:0008006" key="6">
    <source>
        <dbReference type="Google" id="ProtNLM"/>
    </source>
</evidence>
<dbReference type="EMBL" id="JABAYA010000030">
    <property type="protein sequence ID" value="KAF7728930.1"/>
    <property type="molecule type" value="Genomic_DNA"/>
</dbReference>
<dbReference type="PROSITE" id="PS51450">
    <property type="entry name" value="LRR"/>
    <property type="match status" value="2"/>
</dbReference>
<evidence type="ECO:0000256" key="1">
    <source>
        <dbReference type="ARBA" id="ARBA00022614"/>
    </source>
</evidence>
<dbReference type="Pfam" id="PF13855">
    <property type="entry name" value="LRR_8"/>
    <property type="match status" value="1"/>
</dbReference>
<dbReference type="OrthoDB" id="7451790at2759"/>
<dbReference type="InterPro" id="IPR052574">
    <property type="entry name" value="CDIRP"/>
</dbReference>
<feature type="region of interest" description="Disordered" evidence="3">
    <location>
        <begin position="58"/>
        <end position="188"/>
    </location>
</feature>
<keyword evidence="1" id="KW-0433">Leucine-rich repeat</keyword>
<dbReference type="PANTHER" id="PTHR47566">
    <property type="match status" value="1"/>
</dbReference>
<feature type="compositionally biased region" description="Basic and acidic residues" evidence="3">
    <location>
        <begin position="152"/>
        <end position="171"/>
    </location>
</feature>
<comment type="caution">
    <text evidence="4">The sequence shown here is derived from an EMBL/GenBank/DDBJ whole genome shotgun (WGS) entry which is preliminary data.</text>
</comment>
<evidence type="ECO:0000256" key="3">
    <source>
        <dbReference type="SAM" id="MobiDB-lite"/>
    </source>
</evidence>
<feature type="compositionally biased region" description="Basic and acidic residues" evidence="3">
    <location>
        <begin position="108"/>
        <end position="130"/>
    </location>
</feature>
<dbReference type="PANTHER" id="PTHR47566:SF1">
    <property type="entry name" value="PROTEIN NUD1"/>
    <property type="match status" value="1"/>
</dbReference>
<dbReference type="AlphaFoldDB" id="A0A8H7ESX4"/>
<feature type="region of interest" description="Disordered" evidence="3">
    <location>
        <begin position="1"/>
        <end position="46"/>
    </location>
</feature>
<reference evidence="4" key="1">
    <citation type="submission" date="2020-01" db="EMBL/GenBank/DDBJ databases">
        <title>Genome Sequencing of Three Apophysomyces-Like Fungal Strains Confirms a Novel Fungal Genus in the Mucoromycota with divergent Burkholderia-like Endosymbiotic Bacteria.</title>
        <authorList>
            <person name="Stajich J.E."/>
            <person name="Macias A.M."/>
            <person name="Carter-House D."/>
            <person name="Lovett B."/>
            <person name="Kasson L.R."/>
            <person name="Berry K."/>
            <person name="Grigoriev I."/>
            <person name="Chang Y."/>
            <person name="Spatafora J."/>
            <person name="Kasson M.T."/>
        </authorList>
    </citation>
    <scope>NUCLEOTIDE SEQUENCE</scope>
    <source>
        <strain evidence="4">NRRL A-21654</strain>
    </source>
</reference>
<evidence type="ECO:0000256" key="2">
    <source>
        <dbReference type="ARBA" id="ARBA00022737"/>
    </source>
</evidence>
<sequence>MSLDSSSWGELNCQSASSNDDIPIGSSTEILYDSKASQEEGAEPARRISLNFERLNEQTSHMYASDEDESDEPYIQNVQDNAQVKSLLVGEPKKGSFDSNIETIPITADRKNDDNDIYASDHNEPNNDKSPHKKPQLPGPLSSPFSTTIMDPAHHTCLESSREDDPSDRGQKRPRFPSSSNLSAPTCRSSNTAFVNTKSCQSFRYNSSNADTQPHWARAPGASIPFFSGNNNNRPISIMNEDIPMPGKTYNSNKNSENIFICLSADAYNRKMEAEDEARKLRRRQQQQPVLDVPQPLLAPDAFSVKNHNANVTNSSTSDGCFHGISTSQFDNNDPSFAPQNKPDCHDRETQTSPQLLRNIADHHDIKGKQREGSATSVIPSTLLDTFKFKNHIDQYQAGLSIRDHLRKLKPFDQWNGIRVLDLRRQNLVTIYQLDRIVPCLENLDVDQLESFDVSYNRVQQVDSIKILKGLKFFNLDHNDLRWIRLEEPAEKLKVLRLSYNHLREFDAAFFPDLRTLYLDDNRIVRIVGLSCLARLESFSLRDQGGQKVDINLSYLRSCRKIYISGNPLKHLSNVLDFFTLQYLEICSLQLEELPHGFARQVPNLAVLYLSHNFLKNIRPLRKLRQLQKLVVIDNRIGSLGHVAETIRPMTKLRYLDLRQNPITLKLYPQLSTHATQPHEKISHYLAHEYDHQWSTRDAEFCQKDLPPHWAKRRSLYRAFLLNHSPELTMLDNIVIDDQDRIDCEKVLESFLSEHQDYSSL</sequence>
<dbReference type="GO" id="GO:1902412">
    <property type="term" value="P:regulation of mitotic cytokinesis"/>
    <property type="evidence" value="ECO:0007669"/>
    <property type="project" value="TreeGrafter"/>
</dbReference>
<proteinExistence type="predicted"/>
<organism evidence="4 5">
    <name type="scientific">Apophysomyces ossiformis</name>
    <dbReference type="NCBI Taxonomy" id="679940"/>
    <lineage>
        <taxon>Eukaryota</taxon>
        <taxon>Fungi</taxon>
        <taxon>Fungi incertae sedis</taxon>
        <taxon>Mucoromycota</taxon>
        <taxon>Mucoromycotina</taxon>
        <taxon>Mucoromycetes</taxon>
        <taxon>Mucorales</taxon>
        <taxon>Mucorineae</taxon>
        <taxon>Mucoraceae</taxon>
        <taxon>Apophysomyces</taxon>
    </lineage>
</organism>
<feature type="compositionally biased region" description="Polar residues" evidence="3">
    <location>
        <begin position="330"/>
        <end position="339"/>
    </location>
</feature>